<sequence length="687" mass="78589">MITHSKNFIFTIVLLLFQFTNTYSQSSLGKNIDPFQPVKIAEDGSWCWFQDERALLIDNKVFFTGVTSKGYNTVSEWNLDDNSSKTTIITEGSLPADDHNVGSLMLRPDGKILTVYSGHTYDDSVRYRTTVNPFDISEWTDESSFIANAKVCYSNTYYLEEADLTYNFFRGNGNNPHYMVSKDYGDSWTFGGRLFEFPGRSYLRYASDGKNRVHFITTDGHPRHMNNNIYHGYIENGNAYKSDGTLVGPLSTTENSKFKPSDFTIVFDGDLETREDVGWTSDIQLDENGTPYFVFTVAKDPVSRGERFNVSKGGFDNRYHYAIWDDGKWVENEIAFGGSRLYPDENEYTGLISLNPKDKNILYFSGDVHPVTGDPLLVDGERRYEIFRGERLDEESPWEFTPVTFNSKEDNFRPIVLADENREIVLWLTGRYTTYKDYQLKVYGKVIQKKKTVKKNENKKITFLISKDPDNYEADLTIPYFAMKLTKESGFETKVILGEGERNEFKLPELEKNMDSDLLVFFLRRVALSTDQMQLIKDYIAAGKPVLGIRTANHAFSVREGDIPLGFEDWKDFVPEVLGHENKGYGAARSPTHVVAEQKTGKKILKGIPEGEWESQGNLYLIGNTLDKKANVILSGTSDGKTNPIAYTRKYGKSRVFYTSLGYPTDFTHPYFIQFMKNAIDWTLKIK</sequence>
<dbReference type="Pfam" id="PF06283">
    <property type="entry name" value="ThuA"/>
    <property type="match status" value="1"/>
</dbReference>
<dbReference type="AlphaFoldDB" id="A0A512C9W8"/>
<dbReference type="Gene3D" id="3.40.50.880">
    <property type="match status" value="1"/>
</dbReference>
<evidence type="ECO:0000259" key="1">
    <source>
        <dbReference type="Pfam" id="PF06283"/>
    </source>
</evidence>
<dbReference type="InterPro" id="IPR029062">
    <property type="entry name" value="Class_I_gatase-like"/>
</dbReference>
<dbReference type="Pfam" id="PF15892">
    <property type="entry name" value="BNR_4"/>
    <property type="match status" value="1"/>
</dbReference>
<evidence type="ECO:0000313" key="3">
    <source>
        <dbReference type="Proteomes" id="UP000321301"/>
    </source>
</evidence>
<evidence type="ECO:0000313" key="2">
    <source>
        <dbReference type="EMBL" id="GEO20917.1"/>
    </source>
</evidence>
<dbReference type="Proteomes" id="UP000321301">
    <property type="component" value="Unassembled WGS sequence"/>
</dbReference>
<keyword evidence="3" id="KW-1185">Reference proteome</keyword>
<name>A0A512C9W8_9BACT</name>
<reference evidence="2 3" key="1">
    <citation type="submission" date="2019-07" db="EMBL/GenBank/DDBJ databases">
        <title>Whole genome shotgun sequence of Cyclobacterium qasimii NBRC 106168.</title>
        <authorList>
            <person name="Hosoyama A."/>
            <person name="Uohara A."/>
            <person name="Ohji S."/>
            <person name="Ichikawa N."/>
        </authorList>
    </citation>
    <scope>NUCLEOTIDE SEQUENCE [LARGE SCALE GENOMIC DNA]</scope>
    <source>
        <strain evidence="2 3">NBRC 106168</strain>
    </source>
</reference>
<gene>
    <name evidence="2" type="ORF">CQA01_14510</name>
</gene>
<organism evidence="2 3">
    <name type="scientific">Cyclobacterium qasimii</name>
    <dbReference type="NCBI Taxonomy" id="1350429"/>
    <lineage>
        <taxon>Bacteria</taxon>
        <taxon>Pseudomonadati</taxon>
        <taxon>Bacteroidota</taxon>
        <taxon>Cytophagia</taxon>
        <taxon>Cytophagales</taxon>
        <taxon>Cyclobacteriaceae</taxon>
        <taxon>Cyclobacterium</taxon>
    </lineage>
</organism>
<protein>
    <recommendedName>
        <fullName evidence="1">ThuA-like domain-containing protein</fullName>
    </recommendedName>
</protein>
<dbReference type="EMBL" id="BJYV01000004">
    <property type="protein sequence ID" value="GEO20917.1"/>
    <property type="molecule type" value="Genomic_DNA"/>
</dbReference>
<dbReference type="SUPFAM" id="SSF52317">
    <property type="entry name" value="Class I glutamine amidotransferase-like"/>
    <property type="match status" value="1"/>
</dbReference>
<feature type="domain" description="ThuA-like" evidence="1">
    <location>
        <begin position="484"/>
        <end position="683"/>
    </location>
</feature>
<dbReference type="InterPro" id="IPR029010">
    <property type="entry name" value="ThuA-like"/>
</dbReference>
<proteinExistence type="predicted"/>
<accession>A0A512C9W8</accession>
<comment type="caution">
    <text evidence="2">The sequence shown here is derived from an EMBL/GenBank/DDBJ whole genome shotgun (WGS) entry which is preliminary data.</text>
</comment>